<sequence>MQQARKVILGFGLTLIGVAGALGIYLPRYSTMAQMGRDRTSRSRAPVEEKDDQHQEAESSKGVPPPLRNTEKKQE</sequence>
<dbReference type="AlphaFoldDB" id="A0AAV1UUN5"/>
<protein>
    <submittedName>
        <fullName evidence="2">Uncharacterized protein</fullName>
    </submittedName>
</protein>
<reference evidence="2" key="1">
    <citation type="submission" date="2024-01" db="EMBL/GenBank/DDBJ databases">
        <authorList>
            <person name="Webb A."/>
        </authorList>
    </citation>
    <scope>NUCLEOTIDE SEQUENCE</scope>
    <source>
        <strain evidence="2">Pm1</strain>
    </source>
</reference>
<name>A0AAV1UUN5_9STRA</name>
<feature type="region of interest" description="Disordered" evidence="1">
    <location>
        <begin position="30"/>
        <end position="75"/>
    </location>
</feature>
<dbReference type="Proteomes" id="UP001162060">
    <property type="component" value="Unassembled WGS sequence"/>
</dbReference>
<evidence type="ECO:0000256" key="1">
    <source>
        <dbReference type="SAM" id="MobiDB-lite"/>
    </source>
</evidence>
<evidence type="ECO:0000313" key="3">
    <source>
        <dbReference type="Proteomes" id="UP001162060"/>
    </source>
</evidence>
<gene>
    <name evidence="2" type="ORF">PM001_LOCUS22078</name>
</gene>
<proteinExistence type="predicted"/>
<comment type="caution">
    <text evidence="2">The sequence shown here is derived from an EMBL/GenBank/DDBJ whole genome shotgun (WGS) entry which is preliminary data.</text>
</comment>
<evidence type="ECO:0000313" key="2">
    <source>
        <dbReference type="EMBL" id="CAK7936928.1"/>
    </source>
</evidence>
<organism evidence="2 3">
    <name type="scientific">Peronospora matthiolae</name>
    <dbReference type="NCBI Taxonomy" id="2874970"/>
    <lineage>
        <taxon>Eukaryota</taxon>
        <taxon>Sar</taxon>
        <taxon>Stramenopiles</taxon>
        <taxon>Oomycota</taxon>
        <taxon>Peronosporomycetes</taxon>
        <taxon>Peronosporales</taxon>
        <taxon>Peronosporaceae</taxon>
        <taxon>Peronospora</taxon>
    </lineage>
</organism>
<accession>A0AAV1UUN5</accession>
<feature type="compositionally biased region" description="Basic and acidic residues" evidence="1">
    <location>
        <begin position="36"/>
        <end position="59"/>
    </location>
</feature>
<dbReference type="EMBL" id="CAKLBY020000226">
    <property type="protein sequence ID" value="CAK7936928.1"/>
    <property type="molecule type" value="Genomic_DNA"/>
</dbReference>